<evidence type="ECO:0000313" key="2">
    <source>
        <dbReference type="Proteomes" id="UP001242368"/>
    </source>
</evidence>
<protein>
    <submittedName>
        <fullName evidence="1">Phosphate ABC transporter permease</fullName>
    </submittedName>
</protein>
<evidence type="ECO:0000313" key="1">
    <source>
        <dbReference type="EMBL" id="MDN3706641.1"/>
    </source>
</evidence>
<keyword evidence="2" id="KW-1185">Reference proteome</keyword>
<accession>A0ABT8CS85</accession>
<proteinExistence type="predicted"/>
<name>A0ABT8CS85_9FLAO</name>
<organism evidence="1 2">
    <name type="scientific">Paenimyroides ceti</name>
    <dbReference type="NCBI Taxonomy" id="395087"/>
    <lineage>
        <taxon>Bacteria</taxon>
        <taxon>Pseudomonadati</taxon>
        <taxon>Bacteroidota</taxon>
        <taxon>Flavobacteriia</taxon>
        <taxon>Flavobacteriales</taxon>
        <taxon>Flavobacteriaceae</taxon>
        <taxon>Paenimyroides</taxon>
    </lineage>
</organism>
<sequence>MKQLLRITCTFFIFQHALAQLPDSLKNQGNDIWSGHYLLKPYDDSKLDDFDAKKIIIQKASDAVPEDLPSKYKTNAERWLIIDAENQNEQTEARTFLFNEEDDEYTEFGWSELHKKGCMECIYADHFFLCQTQPNSKIRFSDEGSFESKTGIFGVMLHYGLFEMEKIKQ</sequence>
<comment type="caution">
    <text evidence="1">The sequence shown here is derived from an EMBL/GenBank/DDBJ whole genome shotgun (WGS) entry which is preliminary data.</text>
</comment>
<dbReference type="RefSeq" id="WP_290362703.1">
    <property type="nucleotide sequence ID" value="NZ_JAUFQU010000001.1"/>
</dbReference>
<reference evidence="2" key="1">
    <citation type="journal article" date="2019" name="Int. J. Syst. Evol. Microbiol.">
        <title>The Global Catalogue of Microorganisms (GCM) 10K type strain sequencing project: providing services to taxonomists for standard genome sequencing and annotation.</title>
        <authorList>
            <consortium name="The Broad Institute Genomics Platform"/>
            <consortium name="The Broad Institute Genome Sequencing Center for Infectious Disease"/>
            <person name="Wu L."/>
            <person name="Ma J."/>
        </authorList>
    </citation>
    <scope>NUCLEOTIDE SEQUENCE [LARGE SCALE GENOMIC DNA]</scope>
    <source>
        <strain evidence="2">CECT 7184</strain>
    </source>
</reference>
<dbReference type="EMBL" id="JAUFQU010000001">
    <property type="protein sequence ID" value="MDN3706641.1"/>
    <property type="molecule type" value="Genomic_DNA"/>
</dbReference>
<dbReference type="Proteomes" id="UP001242368">
    <property type="component" value="Unassembled WGS sequence"/>
</dbReference>
<gene>
    <name evidence="1" type="ORF">QW060_05790</name>
</gene>